<comment type="subcellular location">
    <subcellularLocation>
        <location evidence="2">Cytoplasm</location>
    </subcellularLocation>
    <text evidence="2">Associated with two foci at the outer edges of the nucleoid region in young cells, and at four foci within both cell halves in older cells.</text>
</comment>
<feature type="compositionally biased region" description="Low complexity" evidence="3">
    <location>
        <begin position="609"/>
        <end position="619"/>
    </location>
</feature>
<dbReference type="eggNOG" id="COG1354">
    <property type="taxonomic scope" value="Bacteria"/>
</dbReference>
<name>A9FQT1_SORC5</name>
<comment type="similarity">
    <text evidence="2">Belongs to the ScpA family.</text>
</comment>
<evidence type="ECO:0000256" key="2">
    <source>
        <dbReference type="HAMAP-Rule" id="MF_01805"/>
    </source>
</evidence>
<sequence>MDRPAPCDYGRGVSGSKAGAARARSGKGRGNAGATPAPAARQAAASLAREAASPPREVASPAADAGPREGEYVVTLPTFEGPLDLLLHLIQQHELDILDIPVSFVTEKYLEYLKIMRSLSIDLASEYLVMAATLTHIKSKMLLPSVPAGQDDDGMPGEEEDPREELVRRLLEYQKYKVAAADLAERGTLGRDVFTRGMSESEVPKGPAPFAPTAIFSLLDAFERVLKRTNVQIDHEVVFDRISITDRIVELTEKLSARRAMRFEDLLLDSVSKGGVIPRFEVVITFLAVLEMCKLKLIRVHQTDPLAPIHIQLAVADGAPVADDGFEDGAPAAERIETAGSEEAGAPPAAAEGEVAEAVEVGRSEPAGPELVEPAEQARGELSEAELAGAPSGAPESLEPVEPLEQVEDLSVEAAEPEPTEAAEASSSEPAWSELVEPVEQVEDASVAEAEPEPTEAAEASSSEPAWSELVEPVEQVEDASVAEAEPEPTEAAEASSSEPAWSELVEPVEQVEDASVAEAEPEPTEAAEASSSEPAWSELVEPVEERNVEAGDADLAEPVEPPIGEPTGPELAEPAEESSGQASGTELPGTAEETSRAHDVAGGEPLVDAMEADAGPAPEEAERGDAVVGPSAHSTAGDFAAPPTEVDEVDAGSGRDGG</sequence>
<dbReference type="STRING" id="448385.sce2027"/>
<gene>
    <name evidence="2" type="primary">scpA</name>
    <name evidence="4" type="ordered locus">sce2027</name>
</gene>
<feature type="compositionally biased region" description="Low complexity" evidence="3">
    <location>
        <begin position="527"/>
        <end position="539"/>
    </location>
</feature>
<dbReference type="HOGENOM" id="CLU_492495_0_0_7"/>
<dbReference type="PANTHER" id="PTHR33969:SF2">
    <property type="entry name" value="SEGREGATION AND CONDENSATION PROTEIN A"/>
    <property type="match status" value="1"/>
</dbReference>
<feature type="compositionally biased region" description="Low complexity" evidence="3">
    <location>
        <begin position="457"/>
        <end position="469"/>
    </location>
</feature>
<keyword evidence="5" id="KW-1185">Reference proteome</keyword>
<dbReference type="GO" id="GO:0005737">
    <property type="term" value="C:cytoplasm"/>
    <property type="evidence" value="ECO:0007669"/>
    <property type="project" value="UniProtKB-SubCell"/>
</dbReference>
<keyword evidence="2" id="KW-0159">Chromosome partition</keyword>
<protein>
    <recommendedName>
        <fullName evidence="1 2">Segregation and condensation protein A</fullName>
    </recommendedName>
</protein>
<dbReference type="Gene3D" id="6.10.250.2410">
    <property type="match status" value="1"/>
</dbReference>
<comment type="function">
    <text evidence="2">Participates in chromosomal partition during cell division. May act via the formation of a condensin-like complex containing Smc and ScpB that pull DNA away from mid-cell into both cell halves.</text>
</comment>
<dbReference type="EMBL" id="AM746676">
    <property type="protein sequence ID" value="CAN92186.1"/>
    <property type="molecule type" value="Genomic_DNA"/>
</dbReference>
<keyword evidence="2" id="KW-0963">Cytoplasm</keyword>
<dbReference type="InterPro" id="IPR003768">
    <property type="entry name" value="ScpA"/>
</dbReference>
<feature type="region of interest" description="Disordered" evidence="3">
    <location>
        <begin position="377"/>
        <end position="659"/>
    </location>
</feature>
<dbReference type="GO" id="GO:0006260">
    <property type="term" value="P:DNA replication"/>
    <property type="evidence" value="ECO:0007669"/>
    <property type="project" value="UniProtKB-UniRule"/>
</dbReference>
<evidence type="ECO:0000313" key="4">
    <source>
        <dbReference type="EMBL" id="CAN92186.1"/>
    </source>
</evidence>
<dbReference type="HAMAP" id="MF_01805">
    <property type="entry name" value="ScpA"/>
    <property type="match status" value="1"/>
</dbReference>
<feature type="compositionally biased region" description="Low complexity" evidence="3">
    <location>
        <begin position="422"/>
        <end position="431"/>
    </location>
</feature>
<evidence type="ECO:0000256" key="1">
    <source>
        <dbReference type="ARBA" id="ARBA00044777"/>
    </source>
</evidence>
<accession>A9FQT1</accession>
<dbReference type="BioCyc" id="SCEL448385:SCE_RS10400-MONOMER"/>
<dbReference type="Pfam" id="PF02616">
    <property type="entry name" value="SMC_ScpA"/>
    <property type="match status" value="1"/>
</dbReference>
<feature type="compositionally biased region" description="Low complexity" evidence="3">
    <location>
        <begin position="492"/>
        <end position="504"/>
    </location>
</feature>
<comment type="subunit">
    <text evidence="2">Component of a cohesin-like complex composed of ScpA, ScpB and the Smc homodimer, in which ScpA and ScpB bind to the head domain of Smc. The presence of the three proteins is required for the association of the complex with DNA.</text>
</comment>
<dbReference type="GO" id="GO:0051301">
    <property type="term" value="P:cell division"/>
    <property type="evidence" value="ECO:0007669"/>
    <property type="project" value="UniProtKB-KW"/>
</dbReference>
<feature type="compositionally biased region" description="Low complexity" evidence="3">
    <location>
        <begin position="32"/>
        <end position="56"/>
    </location>
</feature>
<dbReference type="GO" id="GO:0007059">
    <property type="term" value="P:chromosome segregation"/>
    <property type="evidence" value="ECO:0007669"/>
    <property type="project" value="UniProtKB-UniRule"/>
</dbReference>
<keyword evidence="2" id="KW-0132">Cell division</keyword>
<dbReference type="AlphaFoldDB" id="A9FQT1"/>
<feature type="compositionally biased region" description="Low complexity" evidence="3">
    <location>
        <begin position="10"/>
        <end position="23"/>
    </location>
</feature>
<dbReference type="Proteomes" id="UP000002139">
    <property type="component" value="Chromosome"/>
</dbReference>
<reference evidence="4 5" key="1">
    <citation type="journal article" date="2007" name="Nat. Biotechnol.">
        <title>Complete genome sequence of the myxobacterium Sorangium cellulosum.</title>
        <authorList>
            <person name="Schneiker S."/>
            <person name="Perlova O."/>
            <person name="Kaiser O."/>
            <person name="Gerth K."/>
            <person name="Alici A."/>
            <person name="Altmeyer M.O."/>
            <person name="Bartels D."/>
            <person name="Bekel T."/>
            <person name="Beyer S."/>
            <person name="Bode E."/>
            <person name="Bode H.B."/>
            <person name="Bolten C.J."/>
            <person name="Choudhuri J.V."/>
            <person name="Doss S."/>
            <person name="Elnakady Y.A."/>
            <person name="Frank B."/>
            <person name="Gaigalat L."/>
            <person name="Goesmann A."/>
            <person name="Groeger C."/>
            <person name="Gross F."/>
            <person name="Jelsbak L."/>
            <person name="Jelsbak L."/>
            <person name="Kalinowski J."/>
            <person name="Kegler C."/>
            <person name="Knauber T."/>
            <person name="Konietzny S."/>
            <person name="Kopp M."/>
            <person name="Krause L."/>
            <person name="Krug D."/>
            <person name="Linke B."/>
            <person name="Mahmud T."/>
            <person name="Martinez-Arias R."/>
            <person name="McHardy A.C."/>
            <person name="Merai M."/>
            <person name="Meyer F."/>
            <person name="Mormann S."/>
            <person name="Munoz-Dorado J."/>
            <person name="Perez J."/>
            <person name="Pradella S."/>
            <person name="Rachid S."/>
            <person name="Raddatz G."/>
            <person name="Rosenau F."/>
            <person name="Rueckert C."/>
            <person name="Sasse F."/>
            <person name="Scharfe M."/>
            <person name="Schuster S.C."/>
            <person name="Suen G."/>
            <person name="Treuner-Lange A."/>
            <person name="Velicer G.J."/>
            <person name="Vorholter F.-J."/>
            <person name="Weissman K.J."/>
            <person name="Welch R.D."/>
            <person name="Wenzel S.C."/>
            <person name="Whitworth D.E."/>
            <person name="Wilhelm S."/>
            <person name="Wittmann C."/>
            <person name="Bloecker H."/>
            <person name="Puehler A."/>
            <person name="Mueller R."/>
        </authorList>
    </citation>
    <scope>NUCLEOTIDE SEQUENCE [LARGE SCALE GENOMIC DNA]</scope>
    <source>
        <strain evidence="5">So ce56</strain>
    </source>
</reference>
<dbReference type="KEGG" id="scl:sce2027"/>
<feature type="region of interest" description="Disordered" evidence="3">
    <location>
        <begin position="1"/>
        <end position="67"/>
    </location>
</feature>
<keyword evidence="2" id="KW-0131">Cell cycle</keyword>
<proteinExistence type="inferred from homology"/>
<dbReference type="PANTHER" id="PTHR33969">
    <property type="entry name" value="SEGREGATION AND CONDENSATION PROTEIN A"/>
    <property type="match status" value="1"/>
</dbReference>
<evidence type="ECO:0000313" key="5">
    <source>
        <dbReference type="Proteomes" id="UP000002139"/>
    </source>
</evidence>
<evidence type="ECO:0000256" key="3">
    <source>
        <dbReference type="SAM" id="MobiDB-lite"/>
    </source>
</evidence>
<organism evidence="4 5">
    <name type="scientific">Sorangium cellulosum (strain So ce56)</name>
    <name type="common">Polyangium cellulosum (strain So ce56)</name>
    <dbReference type="NCBI Taxonomy" id="448385"/>
    <lineage>
        <taxon>Bacteria</taxon>
        <taxon>Pseudomonadati</taxon>
        <taxon>Myxococcota</taxon>
        <taxon>Polyangia</taxon>
        <taxon>Polyangiales</taxon>
        <taxon>Polyangiaceae</taxon>
        <taxon>Sorangium</taxon>
    </lineage>
</organism>
<feature type="compositionally biased region" description="Acidic residues" evidence="3">
    <location>
        <begin position="405"/>
        <end position="421"/>
    </location>
</feature>